<dbReference type="Proteomes" id="UP000003053">
    <property type="component" value="Unassembled WGS sequence"/>
</dbReference>
<keyword evidence="2" id="KW-1185">Reference proteome</keyword>
<name>A4BZL0_9FLAO</name>
<gene>
    <name evidence="1" type="ORF">PI23P_08255</name>
</gene>
<dbReference type="EMBL" id="AAOG01000002">
    <property type="protein sequence ID" value="EAR12603.1"/>
    <property type="molecule type" value="Genomic_DNA"/>
</dbReference>
<protein>
    <submittedName>
        <fullName evidence="1">Uncharacterized protein</fullName>
    </submittedName>
</protein>
<proteinExistence type="predicted"/>
<dbReference type="AlphaFoldDB" id="A4BZL0"/>
<accession>A4BZL0</accession>
<organism evidence="1 2">
    <name type="scientific">Polaribacter irgensii 23-P</name>
    <dbReference type="NCBI Taxonomy" id="313594"/>
    <lineage>
        <taxon>Bacteria</taxon>
        <taxon>Pseudomonadati</taxon>
        <taxon>Bacteroidota</taxon>
        <taxon>Flavobacteriia</taxon>
        <taxon>Flavobacteriales</taxon>
        <taxon>Flavobacteriaceae</taxon>
    </lineage>
</organism>
<sequence>MPLILWVHKKEKVIGLNTLSKNVLNFQIVRSILSFTMMIILVTDPKYFSIV</sequence>
<reference evidence="1 2" key="1">
    <citation type="submission" date="2006-02" db="EMBL/GenBank/DDBJ databases">
        <authorList>
            <person name="Murray A."/>
            <person name="Staley J."/>
            <person name="Ferriera S."/>
            <person name="Johnson J."/>
            <person name="Kravitz S."/>
            <person name="Halpern A."/>
            <person name="Remington K."/>
            <person name="Beeson K."/>
            <person name="Tran B."/>
            <person name="Rogers Y.-H."/>
            <person name="Friedman R."/>
            <person name="Venter J.C."/>
        </authorList>
    </citation>
    <scope>NUCLEOTIDE SEQUENCE [LARGE SCALE GENOMIC DNA]</scope>
    <source>
        <strain evidence="1 2">23-P</strain>
    </source>
</reference>
<evidence type="ECO:0000313" key="1">
    <source>
        <dbReference type="EMBL" id="EAR12603.1"/>
    </source>
</evidence>
<comment type="caution">
    <text evidence="1">The sequence shown here is derived from an EMBL/GenBank/DDBJ whole genome shotgun (WGS) entry which is preliminary data.</text>
</comment>
<dbReference type="STRING" id="313594.PI23P_08255"/>
<evidence type="ECO:0000313" key="2">
    <source>
        <dbReference type="Proteomes" id="UP000003053"/>
    </source>
</evidence>
<dbReference type="HOGENOM" id="CLU_3102080_0_0_10"/>